<keyword evidence="1" id="KW-0472">Membrane</keyword>
<dbReference type="PANTHER" id="PTHR35531">
    <property type="entry name" value="INNER MEMBRANE PROTEIN YBCI-RELATED"/>
    <property type="match status" value="1"/>
</dbReference>
<evidence type="ECO:0008006" key="4">
    <source>
        <dbReference type="Google" id="ProtNLM"/>
    </source>
</evidence>
<proteinExistence type="predicted"/>
<dbReference type="STRING" id="1472767.AOX59_14335"/>
<protein>
    <recommendedName>
        <fullName evidence="4">Hydrolase</fullName>
    </recommendedName>
</protein>
<dbReference type="KEGG" id="lao:AOX59_14335"/>
<dbReference type="RefSeq" id="WP_068446606.1">
    <property type="nucleotide sequence ID" value="NZ_CP013862.1"/>
</dbReference>
<keyword evidence="1" id="KW-1133">Transmembrane helix</keyword>
<organism evidence="2 3">
    <name type="scientific">Lentibacillus amyloliquefaciens</name>
    <dbReference type="NCBI Taxonomy" id="1472767"/>
    <lineage>
        <taxon>Bacteria</taxon>
        <taxon>Bacillati</taxon>
        <taxon>Bacillota</taxon>
        <taxon>Bacilli</taxon>
        <taxon>Bacillales</taxon>
        <taxon>Bacillaceae</taxon>
        <taxon>Lentibacillus</taxon>
    </lineage>
</organism>
<feature type="transmembrane region" description="Helical" evidence="1">
    <location>
        <begin position="170"/>
        <end position="190"/>
    </location>
</feature>
<dbReference type="InterPro" id="IPR007404">
    <property type="entry name" value="YdjM-like"/>
</dbReference>
<keyword evidence="1" id="KW-0812">Transmembrane</keyword>
<name>A0A0U4F2B4_9BACI</name>
<dbReference type="AlphaFoldDB" id="A0A0U4F2B4"/>
<accession>A0A0U4F2B4</accession>
<dbReference type="EMBL" id="CP013862">
    <property type="protein sequence ID" value="ALX49639.1"/>
    <property type="molecule type" value="Genomic_DNA"/>
</dbReference>
<evidence type="ECO:0000313" key="3">
    <source>
        <dbReference type="Proteomes" id="UP000050331"/>
    </source>
</evidence>
<reference evidence="2 3" key="1">
    <citation type="submission" date="2016-01" db="EMBL/GenBank/DDBJ databases">
        <title>Complete genome sequence of strain Lentibacillus amyloliquefaciens LAM0015T isolated from saline sediment.</title>
        <authorList>
            <person name="Wang J.-L."/>
            <person name="He M.-X."/>
        </authorList>
    </citation>
    <scope>NUCLEOTIDE SEQUENCE [LARGE SCALE GENOMIC DNA]</scope>
    <source>
        <strain evidence="2 3">LAM0015</strain>
    </source>
</reference>
<feature type="transmembrane region" description="Helical" evidence="1">
    <location>
        <begin position="106"/>
        <end position="129"/>
    </location>
</feature>
<evidence type="ECO:0000256" key="1">
    <source>
        <dbReference type="SAM" id="Phobius"/>
    </source>
</evidence>
<dbReference type="Pfam" id="PF04307">
    <property type="entry name" value="YdjM"/>
    <property type="match status" value="1"/>
</dbReference>
<gene>
    <name evidence="2" type="ORF">AOX59_14335</name>
</gene>
<keyword evidence="3" id="KW-1185">Reference proteome</keyword>
<dbReference type="Proteomes" id="UP000050331">
    <property type="component" value="Chromosome"/>
</dbReference>
<dbReference type="PANTHER" id="PTHR35531:SF1">
    <property type="entry name" value="INNER MEMBRANE PROTEIN YBCI-RELATED"/>
    <property type="match status" value="1"/>
</dbReference>
<feature type="transmembrane region" description="Helical" evidence="1">
    <location>
        <begin position="83"/>
        <end position="99"/>
    </location>
</feature>
<sequence>MDGKLHAVIGAGTGVAVAQSIGMEPVETAVLMGAGIIAGLVPDLDTAGKLANKISLSHKMIQGFVRTTGILAGAYAWFGLSGYAMYIGLALGIFLLLIAPKFSQKLMLLISGVAVIAAGLAMSEIWVWLSGSYVAGAALVAHRSYTHSIIGLIFFAIIAFYVNERFAMEGLFWTLVLGYASHLLADMRFIPGNKRGIKLFLPFSQKGV</sequence>
<feature type="transmembrane region" description="Helical" evidence="1">
    <location>
        <begin position="144"/>
        <end position="163"/>
    </location>
</feature>
<evidence type="ECO:0000313" key="2">
    <source>
        <dbReference type="EMBL" id="ALX49639.1"/>
    </source>
</evidence>